<name>A0A5D0NYR4_9ACTN</name>
<accession>A0A5D0NYR4</accession>
<evidence type="ECO:0000256" key="1">
    <source>
        <dbReference type="ARBA" id="ARBA00004672"/>
    </source>
</evidence>
<dbReference type="RefSeq" id="WP_067892440.1">
    <property type="nucleotide sequence ID" value="NZ_VSFG01000001.1"/>
</dbReference>
<dbReference type="NCBIfam" id="NF010568">
    <property type="entry name" value="PRK13961.1"/>
    <property type="match status" value="1"/>
</dbReference>
<dbReference type="GO" id="GO:0005524">
    <property type="term" value="F:ATP binding"/>
    <property type="evidence" value="ECO:0007669"/>
    <property type="project" value="UniProtKB-KW"/>
</dbReference>
<keyword evidence="6 11" id="KW-0547">Nucleotide-binding</keyword>
<dbReference type="GO" id="GO:0006189">
    <property type="term" value="P:'de novo' IMP biosynthetic process"/>
    <property type="evidence" value="ECO:0007669"/>
    <property type="project" value="UniProtKB-UniRule"/>
</dbReference>
<keyword evidence="8 11" id="KW-0067">ATP-binding</keyword>
<dbReference type="HAMAP" id="MF_00137">
    <property type="entry name" value="SAICAR_synth"/>
    <property type="match status" value="1"/>
</dbReference>
<dbReference type="FunFam" id="3.30.470.20:FF:000015">
    <property type="entry name" value="Phosphoribosylaminoimidazole-succinocarboxamide synthase"/>
    <property type="match status" value="1"/>
</dbReference>
<evidence type="ECO:0000256" key="7">
    <source>
        <dbReference type="ARBA" id="ARBA00022755"/>
    </source>
</evidence>
<evidence type="ECO:0000256" key="10">
    <source>
        <dbReference type="ARBA" id="ARBA00048475"/>
    </source>
</evidence>
<dbReference type="GO" id="GO:0005737">
    <property type="term" value="C:cytoplasm"/>
    <property type="evidence" value="ECO:0007669"/>
    <property type="project" value="TreeGrafter"/>
</dbReference>
<comment type="similarity">
    <text evidence="2 11">Belongs to the SAICAR synthetase family.</text>
</comment>
<dbReference type="Pfam" id="PF01259">
    <property type="entry name" value="SAICAR_synt"/>
    <property type="match status" value="1"/>
</dbReference>
<evidence type="ECO:0000259" key="12">
    <source>
        <dbReference type="Pfam" id="PF01259"/>
    </source>
</evidence>
<dbReference type="Gene3D" id="3.30.200.20">
    <property type="entry name" value="Phosphorylase Kinase, domain 1"/>
    <property type="match status" value="1"/>
</dbReference>
<dbReference type="PANTHER" id="PTHR43700:SF1">
    <property type="entry name" value="PHOSPHORIBOSYLAMINOIMIDAZOLE-SUCCINOCARBOXAMIDE SYNTHASE"/>
    <property type="match status" value="1"/>
</dbReference>
<dbReference type="Proteomes" id="UP000323380">
    <property type="component" value="Unassembled WGS sequence"/>
</dbReference>
<dbReference type="NCBIfam" id="TIGR00081">
    <property type="entry name" value="purC"/>
    <property type="match status" value="1"/>
</dbReference>
<keyword evidence="14" id="KW-1185">Reference proteome</keyword>
<evidence type="ECO:0000256" key="11">
    <source>
        <dbReference type="HAMAP-Rule" id="MF_00137"/>
    </source>
</evidence>
<dbReference type="AlphaFoldDB" id="A0A5D0NYR4"/>
<reference evidence="13 14" key="1">
    <citation type="submission" date="2019-08" db="EMBL/GenBank/DDBJ databases">
        <title>Actinomadura sp. nov. CYP1-5 isolated from mountain soil.</title>
        <authorList>
            <person name="Songsumanus A."/>
            <person name="Kuncharoen N."/>
            <person name="Kudo T."/>
            <person name="Yuki M."/>
            <person name="Igarashi Y."/>
            <person name="Tanasupawat S."/>
        </authorList>
    </citation>
    <scope>NUCLEOTIDE SEQUENCE [LARGE SCALE GENOMIC DNA]</scope>
    <source>
        <strain evidence="13 14">JCM 14158</strain>
    </source>
</reference>
<evidence type="ECO:0000256" key="2">
    <source>
        <dbReference type="ARBA" id="ARBA00010190"/>
    </source>
</evidence>
<dbReference type="UniPathway" id="UPA00074">
    <property type="reaction ID" value="UER00131"/>
</dbReference>
<evidence type="ECO:0000256" key="9">
    <source>
        <dbReference type="ARBA" id="ARBA00030409"/>
    </source>
</evidence>
<evidence type="ECO:0000256" key="5">
    <source>
        <dbReference type="ARBA" id="ARBA00022598"/>
    </source>
</evidence>
<dbReference type="EMBL" id="VSFG01000001">
    <property type="protein sequence ID" value="TYB49605.1"/>
    <property type="molecule type" value="Genomic_DNA"/>
</dbReference>
<dbReference type="STRING" id="1220554.GCA_001552135_03531"/>
<protein>
    <recommendedName>
        <fullName evidence="4 11">Phosphoribosylaminoimidazole-succinocarboxamide synthase</fullName>
        <ecNumber evidence="3 11">6.3.2.6</ecNumber>
    </recommendedName>
    <alternativeName>
        <fullName evidence="9 11">SAICAR synthetase</fullName>
    </alternativeName>
</protein>
<evidence type="ECO:0000256" key="6">
    <source>
        <dbReference type="ARBA" id="ARBA00022741"/>
    </source>
</evidence>
<dbReference type="SUPFAM" id="SSF56104">
    <property type="entry name" value="SAICAR synthase-like"/>
    <property type="match status" value="1"/>
</dbReference>
<evidence type="ECO:0000256" key="4">
    <source>
        <dbReference type="ARBA" id="ARBA00016460"/>
    </source>
</evidence>
<dbReference type="Gene3D" id="3.30.470.20">
    <property type="entry name" value="ATP-grasp fold, B domain"/>
    <property type="match status" value="1"/>
</dbReference>
<keyword evidence="5 11" id="KW-0436">Ligase</keyword>
<comment type="caution">
    <text evidence="13">The sequence shown here is derived from an EMBL/GenBank/DDBJ whole genome shotgun (WGS) entry which is preliminary data.</text>
</comment>
<keyword evidence="7 11" id="KW-0658">Purine biosynthesis</keyword>
<evidence type="ECO:0000256" key="3">
    <source>
        <dbReference type="ARBA" id="ARBA00012217"/>
    </source>
</evidence>
<dbReference type="GO" id="GO:0004639">
    <property type="term" value="F:phosphoribosylaminoimidazolesuccinocarboxamide synthase activity"/>
    <property type="evidence" value="ECO:0007669"/>
    <property type="project" value="UniProtKB-UniRule"/>
</dbReference>
<gene>
    <name evidence="11" type="primary">purC</name>
    <name evidence="13" type="ORF">FXF69_11180</name>
</gene>
<dbReference type="PROSITE" id="PS01058">
    <property type="entry name" value="SAICAR_SYNTHETASE_2"/>
    <property type="match status" value="1"/>
</dbReference>
<comment type="catalytic activity">
    <reaction evidence="10 11">
        <text>5-amino-1-(5-phospho-D-ribosyl)imidazole-4-carboxylate + L-aspartate + ATP = (2S)-2-[5-amino-1-(5-phospho-beta-D-ribosyl)imidazole-4-carboxamido]succinate + ADP + phosphate + 2 H(+)</text>
        <dbReference type="Rhea" id="RHEA:22628"/>
        <dbReference type="ChEBI" id="CHEBI:15378"/>
        <dbReference type="ChEBI" id="CHEBI:29991"/>
        <dbReference type="ChEBI" id="CHEBI:30616"/>
        <dbReference type="ChEBI" id="CHEBI:43474"/>
        <dbReference type="ChEBI" id="CHEBI:58443"/>
        <dbReference type="ChEBI" id="CHEBI:77657"/>
        <dbReference type="ChEBI" id="CHEBI:456216"/>
        <dbReference type="EC" id="6.3.2.6"/>
    </reaction>
</comment>
<dbReference type="InterPro" id="IPR001636">
    <property type="entry name" value="SAICAR_synth"/>
</dbReference>
<dbReference type="CDD" id="cd01414">
    <property type="entry name" value="SAICAR_synt_Sc"/>
    <property type="match status" value="1"/>
</dbReference>
<proteinExistence type="inferred from homology"/>
<dbReference type="EC" id="6.3.2.6" evidence="3 11"/>
<dbReference type="InterPro" id="IPR018236">
    <property type="entry name" value="SAICAR_synthetase_CS"/>
</dbReference>
<organism evidence="13 14">
    <name type="scientific">Actinomadura chibensis</name>
    <dbReference type="NCBI Taxonomy" id="392828"/>
    <lineage>
        <taxon>Bacteria</taxon>
        <taxon>Bacillati</taxon>
        <taxon>Actinomycetota</taxon>
        <taxon>Actinomycetes</taxon>
        <taxon>Streptosporangiales</taxon>
        <taxon>Thermomonosporaceae</taxon>
        <taxon>Actinomadura</taxon>
    </lineage>
</organism>
<evidence type="ECO:0000313" key="14">
    <source>
        <dbReference type="Proteomes" id="UP000323380"/>
    </source>
</evidence>
<sequence>MELVHSGKVRDVYADGDELILVATDRVSVYDVVLPTPIPDKGKILTQLSLWWFEQLADVVPNHVVSATDVPDEWRGRAIRCRRLTMLPVEWIARGYLAGLGLKEYEKGGAVSGVPLPDGLVEASRLPEPIFTPTTKATVGHDEFITYDDVVREIGADTAARLRDVTLEVYRRGAALAAERGIVIADTKLEFGRAADGTLVLGDEVLTPDSSRFWPADQWKPGGPQHSLDKQYVRDWSGGLDWDRTPPGPPIPQDVVAATRARYIEVYERLTGRRWES</sequence>
<dbReference type="InterPro" id="IPR028923">
    <property type="entry name" value="SAICAR_synt/ADE2_N"/>
</dbReference>
<evidence type="ECO:0000256" key="8">
    <source>
        <dbReference type="ARBA" id="ARBA00022840"/>
    </source>
</evidence>
<dbReference type="PANTHER" id="PTHR43700">
    <property type="entry name" value="PHOSPHORIBOSYLAMINOIMIDAZOLE-SUCCINOCARBOXAMIDE SYNTHASE"/>
    <property type="match status" value="1"/>
</dbReference>
<evidence type="ECO:0000313" key="13">
    <source>
        <dbReference type="EMBL" id="TYB49605.1"/>
    </source>
</evidence>
<comment type="pathway">
    <text evidence="1 11">Purine metabolism; IMP biosynthesis via de novo pathway; 5-amino-1-(5-phospho-D-ribosyl)imidazole-4-carboxamide from 5-amino-1-(5-phospho-D-ribosyl)imidazole-4-carboxylate: step 1/2.</text>
</comment>
<feature type="domain" description="SAICAR synthetase/ADE2 N-terminal" evidence="12">
    <location>
        <begin position="4"/>
        <end position="244"/>
    </location>
</feature>